<comment type="caution">
    <text evidence="2">The sequence shown here is derived from an EMBL/GenBank/DDBJ whole genome shotgun (WGS) entry which is preliminary data.</text>
</comment>
<dbReference type="AlphaFoldDB" id="A0A3L8SCK9"/>
<evidence type="ECO:0000256" key="1">
    <source>
        <dbReference type="SAM" id="MobiDB-lite"/>
    </source>
</evidence>
<protein>
    <submittedName>
        <fullName evidence="2">Uncharacterized protein</fullName>
    </submittedName>
</protein>
<gene>
    <name evidence="2" type="ORF">DV515_00009223</name>
</gene>
<evidence type="ECO:0000313" key="3">
    <source>
        <dbReference type="Proteomes" id="UP000276834"/>
    </source>
</evidence>
<accession>A0A3L8SCK9</accession>
<feature type="compositionally biased region" description="Gly residues" evidence="1">
    <location>
        <begin position="33"/>
        <end position="43"/>
    </location>
</feature>
<reference evidence="2 3" key="1">
    <citation type="journal article" date="2018" name="Proc. R. Soc. B">
        <title>A non-coding region near Follistatin controls head colour polymorphism in the Gouldian finch.</title>
        <authorList>
            <person name="Toomey M.B."/>
            <person name="Marques C.I."/>
            <person name="Andrade P."/>
            <person name="Araujo P.M."/>
            <person name="Sabatino S."/>
            <person name="Gazda M.A."/>
            <person name="Afonso S."/>
            <person name="Lopes R.J."/>
            <person name="Corbo J.C."/>
            <person name="Carneiro M."/>
        </authorList>
    </citation>
    <scope>NUCLEOTIDE SEQUENCE [LARGE SCALE GENOMIC DNA]</scope>
    <source>
        <strain evidence="2">Red01</strain>
        <tissue evidence="2">Muscle</tissue>
    </source>
</reference>
<name>A0A3L8SCK9_CHLGU</name>
<organism evidence="2 3">
    <name type="scientific">Chloebia gouldiae</name>
    <name type="common">Gouldian finch</name>
    <name type="synonym">Erythrura gouldiae</name>
    <dbReference type="NCBI Taxonomy" id="44316"/>
    <lineage>
        <taxon>Eukaryota</taxon>
        <taxon>Metazoa</taxon>
        <taxon>Chordata</taxon>
        <taxon>Craniata</taxon>
        <taxon>Vertebrata</taxon>
        <taxon>Euteleostomi</taxon>
        <taxon>Archelosauria</taxon>
        <taxon>Archosauria</taxon>
        <taxon>Dinosauria</taxon>
        <taxon>Saurischia</taxon>
        <taxon>Theropoda</taxon>
        <taxon>Coelurosauria</taxon>
        <taxon>Aves</taxon>
        <taxon>Neognathae</taxon>
        <taxon>Neoaves</taxon>
        <taxon>Telluraves</taxon>
        <taxon>Australaves</taxon>
        <taxon>Passeriformes</taxon>
        <taxon>Passeroidea</taxon>
        <taxon>Passeridae</taxon>
        <taxon>Chloebia</taxon>
    </lineage>
</organism>
<dbReference type="EMBL" id="QUSF01000029">
    <property type="protein sequence ID" value="RLW00035.1"/>
    <property type="molecule type" value="Genomic_DNA"/>
</dbReference>
<sequence>MAPGRLSGAPRGKRQRPVPASTSRLRGAARGRAGAGTAGGPGRAGAARLPCARPDPRRQRQGCILVNSWFLWN</sequence>
<proteinExistence type="predicted"/>
<keyword evidence="3" id="KW-1185">Reference proteome</keyword>
<evidence type="ECO:0000313" key="2">
    <source>
        <dbReference type="EMBL" id="RLW00035.1"/>
    </source>
</evidence>
<feature type="compositionally biased region" description="Low complexity" evidence="1">
    <location>
        <begin position="20"/>
        <end position="32"/>
    </location>
</feature>
<dbReference type="Proteomes" id="UP000276834">
    <property type="component" value="Unassembled WGS sequence"/>
</dbReference>
<feature type="region of interest" description="Disordered" evidence="1">
    <location>
        <begin position="1"/>
        <end position="58"/>
    </location>
</feature>